<feature type="transmembrane region" description="Helical" evidence="1">
    <location>
        <begin position="128"/>
        <end position="153"/>
    </location>
</feature>
<dbReference type="Proteomes" id="UP001597280">
    <property type="component" value="Unassembled WGS sequence"/>
</dbReference>
<name>A0ABW4PUW4_9MICO</name>
<organism evidence="2 3">
    <name type="scientific">Brachybacterium rhamnosum</name>
    <dbReference type="NCBI Taxonomy" id="173361"/>
    <lineage>
        <taxon>Bacteria</taxon>
        <taxon>Bacillati</taxon>
        <taxon>Actinomycetota</taxon>
        <taxon>Actinomycetes</taxon>
        <taxon>Micrococcales</taxon>
        <taxon>Dermabacteraceae</taxon>
        <taxon>Brachybacterium</taxon>
    </lineage>
</organism>
<sequence>MRWVQRFVDPLARGLLLLRTVSPEQAGLRLLGLAATVAALLLTMPGGLFSGLGPALLSLAAIAGLIASTLAPDSDLGLLASAAVVLGLVPQAELTAGRAVLVALCLLAAHCAWALAATIPLHGRLTRAAWALTGRAHLMVLVASAAGAGLVLLVSRVDLGPWMLVPAVLALAALTVVVLPRRER</sequence>
<dbReference type="RefSeq" id="WP_343906358.1">
    <property type="nucleotide sequence ID" value="NZ_BAAAIS010000005.1"/>
</dbReference>
<evidence type="ECO:0000256" key="1">
    <source>
        <dbReference type="SAM" id="Phobius"/>
    </source>
</evidence>
<protein>
    <submittedName>
        <fullName evidence="2">Uncharacterized protein</fullName>
    </submittedName>
</protein>
<feature type="transmembrane region" description="Helical" evidence="1">
    <location>
        <begin position="26"/>
        <end position="44"/>
    </location>
</feature>
<evidence type="ECO:0000313" key="3">
    <source>
        <dbReference type="Proteomes" id="UP001597280"/>
    </source>
</evidence>
<feature type="transmembrane region" description="Helical" evidence="1">
    <location>
        <begin position="96"/>
        <end position="116"/>
    </location>
</feature>
<dbReference type="EMBL" id="JBHUFL010000001">
    <property type="protein sequence ID" value="MFD1833962.1"/>
    <property type="molecule type" value="Genomic_DNA"/>
</dbReference>
<keyword evidence="1" id="KW-1133">Transmembrane helix</keyword>
<proteinExistence type="predicted"/>
<comment type="caution">
    <text evidence="2">The sequence shown here is derived from an EMBL/GenBank/DDBJ whole genome shotgun (WGS) entry which is preliminary data.</text>
</comment>
<gene>
    <name evidence="2" type="ORF">ACFSDA_02635</name>
</gene>
<reference evidence="3" key="1">
    <citation type="journal article" date="2019" name="Int. J. Syst. Evol. Microbiol.">
        <title>The Global Catalogue of Microorganisms (GCM) 10K type strain sequencing project: providing services to taxonomists for standard genome sequencing and annotation.</title>
        <authorList>
            <consortium name="The Broad Institute Genomics Platform"/>
            <consortium name="The Broad Institute Genome Sequencing Center for Infectious Disease"/>
            <person name="Wu L."/>
            <person name="Ma J."/>
        </authorList>
    </citation>
    <scope>NUCLEOTIDE SEQUENCE [LARGE SCALE GENOMIC DNA]</scope>
    <source>
        <strain evidence="3">JCM 11650</strain>
    </source>
</reference>
<evidence type="ECO:0000313" key="2">
    <source>
        <dbReference type="EMBL" id="MFD1833962.1"/>
    </source>
</evidence>
<keyword evidence="1" id="KW-0812">Transmembrane</keyword>
<keyword evidence="1" id="KW-0472">Membrane</keyword>
<keyword evidence="3" id="KW-1185">Reference proteome</keyword>
<accession>A0ABW4PUW4</accession>
<feature type="transmembrane region" description="Helical" evidence="1">
    <location>
        <begin position="159"/>
        <end position="179"/>
    </location>
</feature>